<dbReference type="InterPro" id="IPR001344">
    <property type="entry name" value="Chloro_AB-bd_pln"/>
</dbReference>
<feature type="compositionally biased region" description="Acidic residues" evidence="5">
    <location>
        <begin position="256"/>
        <end position="265"/>
    </location>
</feature>
<reference evidence="7 8" key="1">
    <citation type="submission" date="2024-09" db="EMBL/GenBank/DDBJ databases">
        <title>Chromosome-scale assembly of Riccia fluitans.</title>
        <authorList>
            <person name="Paukszto L."/>
            <person name="Sawicki J."/>
            <person name="Karawczyk K."/>
            <person name="Piernik-Szablinska J."/>
            <person name="Szczecinska M."/>
            <person name="Mazdziarz M."/>
        </authorList>
    </citation>
    <scope>NUCLEOTIDE SEQUENCE [LARGE SCALE GENOMIC DNA]</scope>
    <source>
        <strain evidence="7">Rf_01</strain>
        <tissue evidence="7">Aerial parts of the thallus</tissue>
    </source>
</reference>
<keyword evidence="4" id="KW-0934">Plastid</keyword>
<comment type="subcellular location">
    <subcellularLocation>
        <location evidence="4">Plastid</location>
        <location evidence="4">Chloroplast thylakoid membrane</location>
    </subcellularLocation>
</comment>
<feature type="binding site" description="axial binding residue" evidence="3">
    <location>
        <position position="236"/>
    </location>
    <ligand>
        <name>chlorophyll b</name>
        <dbReference type="ChEBI" id="CHEBI:61721"/>
        <label>1</label>
    </ligand>
    <ligandPart>
        <name>Mg</name>
        <dbReference type="ChEBI" id="CHEBI:25107"/>
    </ligandPart>
</feature>
<keyword evidence="4" id="KW-0150">Chloroplast</keyword>
<dbReference type="PANTHER" id="PTHR21649">
    <property type="entry name" value="CHLOROPHYLL A/B BINDING PROTEIN"/>
    <property type="match status" value="1"/>
</dbReference>
<proteinExistence type="inferred from homology"/>
<evidence type="ECO:0000259" key="6">
    <source>
        <dbReference type="Pfam" id="PF13359"/>
    </source>
</evidence>
<dbReference type="EMBL" id="JBHFFA010000002">
    <property type="protein sequence ID" value="KAL2643143.1"/>
    <property type="molecule type" value="Genomic_DNA"/>
</dbReference>
<evidence type="ECO:0000256" key="3">
    <source>
        <dbReference type="PIRSR" id="PIRSR601344-1"/>
    </source>
</evidence>
<dbReference type="GO" id="GO:0015979">
    <property type="term" value="P:photosynthesis"/>
    <property type="evidence" value="ECO:0007669"/>
    <property type="project" value="UniProtKB-KW"/>
</dbReference>
<keyword evidence="3 4" id="KW-0148">Chlorophyll</keyword>
<keyword evidence="4" id="KW-0603">Photosystem I</keyword>
<dbReference type="GO" id="GO:0046872">
    <property type="term" value="F:metal ion binding"/>
    <property type="evidence" value="ECO:0007669"/>
    <property type="project" value="UniProtKB-KW"/>
</dbReference>
<accession>A0ABD1Z6R1</accession>
<keyword evidence="4" id="KW-0604">Photosystem II</keyword>
<evidence type="ECO:0000313" key="8">
    <source>
        <dbReference type="Proteomes" id="UP001605036"/>
    </source>
</evidence>
<dbReference type="Gene3D" id="1.10.3460.10">
    <property type="entry name" value="Chlorophyll a/b binding protein domain"/>
    <property type="match status" value="1"/>
</dbReference>
<comment type="similarity">
    <text evidence="4">Belongs to the light-harvesting chlorophyll a/b-binding (LHC) protein family.</text>
</comment>
<evidence type="ECO:0000256" key="5">
    <source>
        <dbReference type="SAM" id="MobiDB-lite"/>
    </source>
</evidence>
<protein>
    <recommendedName>
        <fullName evidence="4">Chlorophyll a-b binding protein, chloroplastic</fullName>
    </recommendedName>
</protein>
<sequence>MEEESSSESDGMDDFNSSSESDLHNNPSSSSEASSISGWDSESVVDCDGEDIYDLYSLLESVEESRYLYRDRRERVRISAVFAKLGFPGCIGLIDGMLIKLNQRPRDDGETYYDRKGDYAINAQVVYDDRKRIIYFFAGMPGSCHDETCLRRSPLWRQMQHLGLFYDSQYLLRDSIILLKSGCRDEWTNDDGPIELDDGEVVPPPRPLADERELIRRGQVILRGAIEGYRVAGSPLGEVTDPIYPGGSFDPLNLAEDPDTFAERR</sequence>
<evidence type="ECO:0000256" key="2">
    <source>
        <dbReference type="ARBA" id="ARBA00022723"/>
    </source>
</evidence>
<comment type="function">
    <text evidence="4">The light-harvesting complex (LHC) functions as a light receptor, it captures and delivers excitation energy to photosystems with which it is closely associated.</text>
</comment>
<evidence type="ECO:0000313" key="7">
    <source>
        <dbReference type="EMBL" id="KAL2643143.1"/>
    </source>
</evidence>
<evidence type="ECO:0000256" key="1">
    <source>
        <dbReference type="ARBA" id="ARBA00001968"/>
    </source>
</evidence>
<keyword evidence="4" id="KW-0157">Chromophore</keyword>
<keyword evidence="2" id="KW-0479">Metal-binding</keyword>
<dbReference type="Proteomes" id="UP001605036">
    <property type="component" value="Unassembled WGS sequence"/>
</dbReference>
<keyword evidence="4" id="KW-0602">Photosynthesis</keyword>
<comment type="caution">
    <text evidence="7">The sequence shown here is derived from an EMBL/GenBank/DDBJ whole genome shotgun (WGS) entry which is preliminary data.</text>
</comment>
<keyword evidence="8" id="KW-1185">Reference proteome</keyword>
<feature type="binding site" description="axial binding residue" evidence="3">
    <location>
        <position position="219"/>
    </location>
    <ligand>
        <name>chlorophyll b</name>
        <dbReference type="ChEBI" id="CHEBI:61721"/>
        <label>1</label>
    </ligand>
    <ligandPart>
        <name>Mg</name>
        <dbReference type="ChEBI" id="CHEBI:25107"/>
    </ligandPart>
</feature>
<comment type="cofactor">
    <cofactor evidence="1">
        <name>a divalent metal cation</name>
        <dbReference type="ChEBI" id="CHEBI:60240"/>
    </cofactor>
</comment>
<feature type="compositionally biased region" description="Polar residues" evidence="5">
    <location>
        <begin position="15"/>
        <end position="27"/>
    </location>
</feature>
<dbReference type="GO" id="GO:0009523">
    <property type="term" value="C:photosystem II"/>
    <property type="evidence" value="ECO:0007669"/>
    <property type="project" value="UniProtKB-KW"/>
</dbReference>
<dbReference type="AlphaFoldDB" id="A0ABD1Z6R1"/>
<evidence type="ECO:0000256" key="4">
    <source>
        <dbReference type="RuleBase" id="RU363080"/>
    </source>
</evidence>
<organism evidence="7 8">
    <name type="scientific">Riccia fluitans</name>
    <dbReference type="NCBI Taxonomy" id="41844"/>
    <lineage>
        <taxon>Eukaryota</taxon>
        <taxon>Viridiplantae</taxon>
        <taxon>Streptophyta</taxon>
        <taxon>Embryophyta</taxon>
        <taxon>Marchantiophyta</taxon>
        <taxon>Marchantiopsida</taxon>
        <taxon>Marchantiidae</taxon>
        <taxon>Marchantiales</taxon>
        <taxon>Ricciaceae</taxon>
        <taxon>Riccia</taxon>
    </lineage>
</organism>
<dbReference type="GO" id="GO:0009535">
    <property type="term" value="C:chloroplast thylakoid membrane"/>
    <property type="evidence" value="ECO:0007669"/>
    <property type="project" value="UniProtKB-SubCell"/>
</dbReference>
<feature type="region of interest" description="Disordered" evidence="5">
    <location>
        <begin position="246"/>
        <end position="265"/>
    </location>
</feature>
<keyword evidence="4" id="KW-0793">Thylakoid</keyword>
<dbReference type="InterPro" id="IPR027806">
    <property type="entry name" value="HARBI1_dom"/>
</dbReference>
<dbReference type="GO" id="GO:0009522">
    <property type="term" value="C:photosystem I"/>
    <property type="evidence" value="ECO:0007669"/>
    <property type="project" value="UniProtKB-KW"/>
</dbReference>
<feature type="compositionally biased region" description="Acidic residues" evidence="5">
    <location>
        <begin position="1"/>
        <end position="13"/>
    </location>
</feature>
<feature type="region of interest" description="Disordered" evidence="5">
    <location>
        <begin position="1"/>
        <end position="37"/>
    </location>
</feature>
<gene>
    <name evidence="7" type="ORF">R1flu_010730</name>
</gene>
<feature type="compositionally biased region" description="Low complexity" evidence="5">
    <location>
        <begin position="28"/>
        <end position="37"/>
    </location>
</feature>
<dbReference type="SUPFAM" id="SSF103511">
    <property type="entry name" value="Chlorophyll a-b binding protein"/>
    <property type="match status" value="1"/>
</dbReference>
<dbReference type="Pfam" id="PF13359">
    <property type="entry name" value="DDE_Tnp_4"/>
    <property type="match status" value="1"/>
</dbReference>
<feature type="domain" description="DDE Tnp4" evidence="6">
    <location>
        <begin position="94"/>
        <end position="176"/>
    </location>
</feature>
<feature type="binding site" description="axial binding residue" evidence="3">
    <location>
        <position position="227"/>
    </location>
    <ligand>
        <name>chlorophyll b</name>
        <dbReference type="ChEBI" id="CHEBI:61721"/>
        <label>1</label>
    </ligand>
    <ligandPart>
        <name>Mg</name>
        <dbReference type="ChEBI" id="CHEBI:25107"/>
    </ligandPart>
</feature>
<dbReference type="GO" id="GO:0016168">
    <property type="term" value="F:chlorophyll binding"/>
    <property type="evidence" value="ECO:0007669"/>
    <property type="project" value="UniProtKB-KW"/>
</dbReference>
<name>A0ABD1Z6R1_9MARC</name>